<reference evidence="3" key="1">
    <citation type="submission" date="2014-05" db="EMBL/GenBank/DDBJ databases">
        <authorList>
            <person name="Chronopoulou M."/>
        </authorList>
    </citation>
    <scope>NUCLEOTIDE SEQUENCE</scope>
    <source>
        <tissue evidence="3">Whole organism</tissue>
    </source>
</reference>
<dbReference type="AlphaFoldDB" id="A0A0K2UPA6"/>
<feature type="compositionally biased region" description="Polar residues" evidence="1">
    <location>
        <begin position="127"/>
        <end position="142"/>
    </location>
</feature>
<feature type="region of interest" description="Disordered" evidence="1">
    <location>
        <begin position="203"/>
        <end position="246"/>
    </location>
</feature>
<accession>A0A0K2UPA6</accession>
<dbReference type="EMBL" id="HACA01022519">
    <property type="protein sequence ID" value="CDW39880.1"/>
    <property type="molecule type" value="Transcribed_RNA"/>
</dbReference>
<sequence length="493" mass="55551">MCTRKMVMPSFKSLLLSFVLFQGVQSDTEKESREMGGFGGDFGQYMNMLDTRSFKPGKSDTKDNLKSRGGFGDSLSLRSFPGMGDGMIPGLGKRSFTTKRNGKDKIVRRKTLRFFEVPSDKKRSSWDKYTSQSKRDQGSNQRRNSRSFGYRESGMGDFGGDYGKYMKMMEDDQISENQDLQADVFGGGMSGKYWDIKGSMGGAGGDMERANDSDDDKNLRKSRQSLEEDQPEDAANESRSSDDSSDTYIVAFKSPKEQIVSFYNELKTSMKNKDKMRVNALLDSLNTRELSEEESLVVKKLRKIMIIEDDKINDHKVDDVDTTEMQDKFEEFVDMIVKNVPDPIKTRKGIPSSFKSLSITGFSSMKVTGKVKKLLGNRWRGTISLPSLITTITSAPGPGVPFNGKVIGVFKYNHIHIAFRKSEEGNLHVISVKINTDHVKFIPKFDSSIPLNPWSKVSMSSYLVSRIKKYVPNLVDKTFLKLAHIVEKLGKDK</sequence>
<feature type="chain" id="PRO_5005488974" evidence="2">
    <location>
        <begin position="27"/>
        <end position="493"/>
    </location>
</feature>
<evidence type="ECO:0000313" key="3">
    <source>
        <dbReference type="EMBL" id="CDW39880.1"/>
    </source>
</evidence>
<proteinExistence type="predicted"/>
<evidence type="ECO:0000256" key="2">
    <source>
        <dbReference type="SAM" id="SignalP"/>
    </source>
</evidence>
<name>A0A0K2UPA6_LEPSM</name>
<protein>
    <submittedName>
        <fullName evidence="3">Uncharacterized protein</fullName>
    </submittedName>
</protein>
<keyword evidence="2" id="KW-0732">Signal</keyword>
<evidence type="ECO:0000256" key="1">
    <source>
        <dbReference type="SAM" id="MobiDB-lite"/>
    </source>
</evidence>
<organism evidence="3">
    <name type="scientific">Lepeophtheirus salmonis</name>
    <name type="common">Salmon louse</name>
    <name type="synonym">Caligus salmonis</name>
    <dbReference type="NCBI Taxonomy" id="72036"/>
    <lineage>
        <taxon>Eukaryota</taxon>
        <taxon>Metazoa</taxon>
        <taxon>Ecdysozoa</taxon>
        <taxon>Arthropoda</taxon>
        <taxon>Crustacea</taxon>
        <taxon>Multicrustacea</taxon>
        <taxon>Hexanauplia</taxon>
        <taxon>Copepoda</taxon>
        <taxon>Siphonostomatoida</taxon>
        <taxon>Caligidae</taxon>
        <taxon>Lepeophtheirus</taxon>
    </lineage>
</organism>
<feature type="region of interest" description="Disordered" evidence="1">
    <location>
        <begin position="124"/>
        <end position="155"/>
    </location>
</feature>
<feature type="signal peptide" evidence="2">
    <location>
        <begin position="1"/>
        <end position="26"/>
    </location>
</feature>
<dbReference type="OrthoDB" id="10536865at2759"/>
<feature type="compositionally biased region" description="Basic and acidic residues" evidence="1">
    <location>
        <begin position="206"/>
        <end position="219"/>
    </location>
</feature>